<keyword evidence="9" id="KW-0175">Coiled coil</keyword>
<evidence type="ECO:0000256" key="1">
    <source>
        <dbReference type="ARBA" id="ARBA00000085"/>
    </source>
</evidence>
<comment type="catalytic activity">
    <reaction evidence="1">
        <text>ATP + protein L-histidine = ADP + protein N-phospho-L-histidine.</text>
        <dbReference type="EC" id="2.7.13.3"/>
    </reaction>
</comment>
<dbReference type="Gene3D" id="1.20.5.1930">
    <property type="match status" value="1"/>
</dbReference>
<feature type="transmembrane region" description="Helical" evidence="10">
    <location>
        <begin position="6"/>
        <end position="23"/>
    </location>
</feature>
<keyword evidence="5" id="KW-0547">Nucleotide-binding</keyword>
<feature type="transmembrane region" description="Helical" evidence="10">
    <location>
        <begin position="98"/>
        <end position="115"/>
    </location>
</feature>
<dbReference type="OrthoDB" id="199946at2"/>
<keyword evidence="7" id="KW-0067">ATP-binding</keyword>
<gene>
    <name evidence="12" type="ORF">SAMN04488134_102165</name>
</gene>
<keyword evidence="8" id="KW-0902">Two-component regulatory system</keyword>
<evidence type="ECO:0000313" key="13">
    <source>
        <dbReference type="Proteomes" id="UP000199300"/>
    </source>
</evidence>
<keyword evidence="10" id="KW-0812">Transmembrane</keyword>
<keyword evidence="13" id="KW-1185">Reference proteome</keyword>
<name>A0A1H8K3T2_9BACI</name>
<evidence type="ECO:0000256" key="7">
    <source>
        <dbReference type="ARBA" id="ARBA00022840"/>
    </source>
</evidence>
<feature type="transmembrane region" description="Helical" evidence="10">
    <location>
        <begin position="58"/>
        <end position="86"/>
    </location>
</feature>
<dbReference type="GO" id="GO:0046983">
    <property type="term" value="F:protein dimerization activity"/>
    <property type="evidence" value="ECO:0007669"/>
    <property type="project" value="InterPro"/>
</dbReference>
<keyword evidence="10" id="KW-0472">Membrane</keyword>
<dbReference type="AlphaFoldDB" id="A0A1H8K3T2"/>
<evidence type="ECO:0000256" key="10">
    <source>
        <dbReference type="SAM" id="Phobius"/>
    </source>
</evidence>
<evidence type="ECO:0000256" key="3">
    <source>
        <dbReference type="ARBA" id="ARBA00022553"/>
    </source>
</evidence>
<dbReference type="PANTHER" id="PTHR24421:SF10">
    <property type="entry name" value="NITRATE_NITRITE SENSOR PROTEIN NARQ"/>
    <property type="match status" value="1"/>
</dbReference>
<feature type="transmembrane region" description="Helical" evidence="10">
    <location>
        <begin position="30"/>
        <end position="46"/>
    </location>
</feature>
<dbReference type="InterPro" id="IPR011712">
    <property type="entry name" value="Sig_transdc_His_kin_sub3_dim/P"/>
</dbReference>
<dbReference type="GO" id="GO:0005524">
    <property type="term" value="F:ATP binding"/>
    <property type="evidence" value="ECO:0007669"/>
    <property type="project" value="UniProtKB-KW"/>
</dbReference>
<keyword evidence="6 12" id="KW-0418">Kinase</keyword>
<dbReference type="Gene3D" id="3.30.565.10">
    <property type="entry name" value="Histidine kinase-like ATPase, C-terminal domain"/>
    <property type="match status" value="1"/>
</dbReference>
<dbReference type="InterPro" id="IPR036890">
    <property type="entry name" value="HATPase_C_sf"/>
</dbReference>
<feature type="transmembrane region" description="Helical" evidence="10">
    <location>
        <begin position="121"/>
        <end position="140"/>
    </location>
</feature>
<dbReference type="EMBL" id="FODJ01000002">
    <property type="protein sequence ID" value="SEN87603.1"/>
    <property type="molecule type" value="Genomic_DNA"/>
</dbReference>
<organism evidence="12 13">
    <name type="scientific">Amphibacillus marinus</name>
    <dbReference type="NCBI Taxonomy" id="872970"/>
    <lineage>
        <taxon>Bacteria</taxon>
        <taxon>Bacillati</taxon>
        <taxon>Bacillota</taxon>
        <taxon>Bacilli</taxon>
        <taxon>Bacillales</taxon>
        <taxon>Bacillaceae</taxon>
        <taxon>Amphibacillus</taxon>
    </lineage>
</organism>
<dbReference type="Proteomes" id="UP000199300">
    <property type="component" value="Unassembled WGS sequence"/>
</dbReference>
<sequence>MLSYWFSMIYLLLTWSLALFIHTHGQLNHPIPILLSAVFFIIYFFLPLVKGRSYLCSLYLLSAIVYLTYWPSIPNPFMLLIILVIVKEAMNRLKGMKLYLFLIVQVIASLSPYLWTGEYLAGSYTLLLISYVTFLFLVWFRISVSLRSLTQTYDETNSQYRRMKRRVVDHEQAIRQEERNQIAREIHDSVGHRLTALLMQLEVARIKAEDHLSKAKFEHLKALAQASLDETREAVKALKSEETTGLAAVIQLIRKLESESHLRVAFIVNPGALSVPLSNNQSVTVYRSVQEALTNMMRHSQVRKGQIEFSLIGEQFFRFTVSHQLNKKAELNEGFGLTAMRDRLKQLGGNLVITQVDAIFKISGTFPIEKVV</sequence>
<proteinExistence type="predicted"/>
<dbReference type="EC" id="2.7.13.3" evidence="2"/>
<evidence type="ECO:0000256" key="8">
    <source>
        <dbReference type="ARBA" id="ARBA00023012"/>
    </source>
</evidence>
<dbReference type="STRING" id="872970.SAMN04488134_102165"/>
<dbReference type="PANTHER" id="PTHR24421">
    <property type="entry name" value="NITRATE/NITRITE SENSOR PROTEIN NARX-RELATED"/>
    <property type="match status" value="1"/>
</dbReference>
<evidence type="ECO:0000256" key="6">
    <source>
        <dbReference type="ARBA" id="ARBA00022777"/>
    </source>
</evidence>
<dbReference type="InterPro" id="IPR050482">
    <property type="entry name" value="Sensor_HK_TwoCompSys"/>
</dbReference>
<evidence type="ECO:0000256" key="5">
    <source>
        <dbReference type="ARBA" id="ARBA00022741"/>
    </source>
</evidence>
<keyword evidence="10" id="KW-1133">Transmembrane helix</keyword>
<protein>
    <recommendedName>
        <fullName evidence="2">histidine kinase</fullName>
        <ecNumber evidence="2">2.7.13.3</ecNumber>
    </recommendedName>
</protein>
<accession>A0A1H8K3T2</accession>
<dbReference type="Pfam" id="PF07730">
    <property type="entry name" value="HisKA_3"/>
    <property type="match status" value="1"/>
</dbReference>
<evidence type="ECO:0000313" key="12">
    <source>
        <dbReference type="EMBL" id="SEN87603.1"/>
    </source>
</evidence>
<keyword evidence="4" id="KW-0808">Transferase</keyword>
<evidence type="ECO:0000259" key="11">
    <source>
        <dbReference type="Pfam" id="PF07730"/>
    </source>
</evidence>
<evidence type="ECO:0000256" key="4">
    <source>
        <dbReference type="ARBA" id="ARBA00022679"/>
    </source>
</evidence>
<keyword evidence="3" id="KW-0597">Phosphoprotein</keyword>
<evidence type="ECO:0000256" key="9">
    <source>
        <dbReference type="SAM" id="Coils"/>
    </source>
</evidence>
<dbReference type="RefSeq" id="WP_091495342.1">
    <property type="nucleotide sequence ID" value="NZ_FODJ01000002.1"/>
</dbReference>
<evidence type="ECO:0000256" key="2">
    <source>
        <dbReference type="ARBA" id="ARBA00012438"/>
    </source>
</evidence>
<feature type="coiled-coil region" evidence="9">
    <location>
        <begin position="146"/>
        <end position="180"/>
    </location>
</feature>
<dbReference type="GO" id="GO:0016020">
    <property type="term" value="C:membrane"/>
    <property type="evidence" value="ECO:0007669"/>
    <property type="project" value="InterPro"/>
</dbReference>
<feature type="domain" description="Signal transduction histidine kinase subgroup 3 dimerisation and phosphoacceptor" evidence="11">
    <location>
        <begin position="178"/>
        <end position="241"/>
    </location>
</feature>
<reference evidence="12 13" key="1">
    <citation type="submission" date="2016-10" db="EMBL/GenBank/DDBJ databases">
        <authorList>
            <person name="de Groot N.N."/>
        </authorList>
    </citation>
    <scope>NUCLEOTIDE SEQUENCE [LARGE SCALE GENOMIC DNA]</scope>
    <source>
        <strain evidence="12 13">CGMCC 1.10434</strain>
    </source>
</reference>
<dbReference type="GO" id="GO:0000155">
    <property type="term" value="F:phosphorelay sensor kinase activity"/>
    <property type="evidence" value="ECO:0007669"/>
    <property type="project" value="InterPro"/>
</dbReference>